<dbReference type="eggNOG" id="ENOG502ZYMQ">
    <property type="taxonomic scope" value="Bacteria"/>
</dbReference>
<comment type="caution">
    <text evidence="2">The sequence shown here is derived from an EMBL/GenBank/DDBJ whole genome shotgun (WGS) entry which is preliminary data.</text>
</comment>
<evidence type="ECO:0000256" key="1">
    <source>
        <dbReference type="SAM" id="SignalP"/>
    </source>
</evidence>
<dbReference type="OrthoDB" id="7391233at2"/>
<feature type="signal peptide" evidence="1">
    <location>
        <begin position="1"/>
        <end position="21"/>
    </location>
</feature>
<organism evidence="2 3">
    <name type="scientific">Sphingomonas parapaucimobilis NBRC 15100</name>
    <dbReference type="NCBI Taxonomy" id="1219049"/>
    <lineage>
        <taxon>Bacteria</taxon>
        <taxon>Pseudomonadati</taxon>
        <taxon>Pseudomonadota</taxon>
        <taxon>Alphaproteobacteria</taxon>
        <taxon>Sphingomonadales</taxon>
        <taxon>Sphingomonadaceae</taxon>
        <taxon>Sphingomonas</taxon>
    </lineage>
</organism>
<dbReference type="Proteomes" id="UP000032305">
    <property type="component" value="Unassembled WGS sequence"/>
</dbReference>
<evidence type="ECO:0000313" key="3">
    <source>
        <dbReference type="Proteomes" id="UP000032305"/>
    </source>
</evidence>
<gene>
    <name evidence="2" type="ORF">SP5_016_00470</name>
</gene>
<sequence length="158" mass="16753">MTNRSWTAKMLAMMTIAGVGAVPTLAQQVAAPGALPPKKVEVPGEVSRNAPVNGVLTLFGNERCPTDNQGNEIVVCVRRGAEEQFRVPKELRDLQVTPENESWAARATGTLNEGAGVNSIGSCSAVGAGGATGCFVQRARENRAVNAQRKRDEEPRNP</sequence>
<accession>A0A0A1W3Z9</accession>
<keyword evidence="3" id="KW-1185">Reference proteome</keyword>
<dbReference type="AlphaFoldDB" id="A0A0A1W3Z9"/>
<evidence type="ECO:0000313" key="2">
    <source>
        <dbReference type="EMBL" id="GAL99916.1"/>
    </source>
</evidence>
<protein>
    <submittedName>
        <fullName evidence="2">Uncharacterized protein</fullName>
    </submittedName>
</protein>
<feature type="chain" id="PRO_5001982139" evidence="1">
    <location>
        <begin position="22"/>
        <end position="158"/>
    </location>
</feature>
<proteinExistence type="predicted"/>
<dbReference type="EMBL" id="BBPI01000016">
    <property type="protein sequence ID" value="GAL99916.1"/>
    <property type="molecule type" value="Genomic_DNA"/>
</dbReference>
<name>A0A0A1W3Z9_9SPHN</name>
<keyword evidence="1" id="KW-0732">Signal</keyword>
<reference evidence="2 3" key="1">
    <citation type="submission" date="2014-11" db="EMBL/GenBank/DDBJ databases">
        <title>Whole genome shotgun sequence of Sphingomonas parapaucimobilis NBRC 15100.</title>
        <authorList>
            <person name="Katano-Makiyama Y."/>
            <person name="Hosoyama A."/>
            <person name="Hashimoto M."/>
            <person name="Hosoyama Y."/>
            <person name="Noguchi M."/>
            <person name="Numata M."/>
            <person name="Tsuchikane K."/>
            <person name="Hirakata S."/>
            <person name="Uohara A."/>
            <person name="Shimodaira J."/>
            <person name="Ohji S."/>
            <person name="Ichikawa N."/>
            <person name="Kimura A."/>
            <person name="Yamazoe A."/>
            <person name="Fujita N."/>
        </authorList>
    </citation>
    <scope>NUCLEOTIDE SEQUENCE [LARGE SCALE GENOMIC DNA]</scope>
    <source>
        <strain evidence="2 3">NBRC 15100</strain>
    </source>
</reference>